<feature type="region of interest" description="Disordered" evidence="1">
    <location>
        <begin position="257"/>
        <end position="284"/>
    </location>
</feature>
<sequence>MFDRRALTDDVDAVREAHAPDARVLDVGADFETIPPAAAEDLGLLVDGLDPATYPSEWLPPDAPEALVSYAGPDFTVGMPGDGTVTWTRQTVPPTVLVKKRAEGTPTDFLDFLLAEAFVQVGTDAPEHFLPFFGEAYRDLDAVVPLGPADVYQIAAALYDAWLGIQTRSSFRSWEEDRPRLHDAWADAGQRLSGRLSTLPRAVARGQTSFAEATEYACSAIKHGLDLPAPFAALDTQAFVDHGPEYGVRWAETTFEKLGEETAEETAGESDASDPSDAPDETLE</sequence>
<dbReference type="EMBL" id="FNPB01000002">
    <property type="protein sequence ID" value="SDX73781.1"/>
    <property type="molecule type" value="Genomic_DNA"/>
</dbReference>
<dbReference type="Pfam" id="PF23363">
    <property type="entry name" value="DUF7089"/>
    <property type="match status" value="1"/>
</dbReference>
<evidence type="ECO:0000256" key="1">
    <source>
        <dbReference type="SAM" id="MobiDB-lite"/>
    </source>
</evidence>
<dbReference type="OrthoDB" id="198543at2157"/>
<feature type="compositionally biased region" description="Acidic residues" evidence="1">
    <location>
        <begin position="261"/>
        <end position="284"/>
    </location>
</feature>
<evidence type="ECO:0000313" key="2">
    <source>
        <dbReference type="EMBL" id="SDX73781.1"/>
    </source>
</evidence>
<evidence type="ECO:0000313" key="3">
    <source>
        <dbReference type="Proteomes" id="UP000199170"/>
    </source>
</evidence>
<dbReference type="Proteomes" id="UP000199170">
    <property type="component" value="Unassembled WGS sequence"/>
</dbReference>
<organism evidence="2 3">
    <name type="scientific">Halobellus clavatus</name>
    <dbReference type="NCBI Taxonomy" id="660517"/>
    <lineage>
        <taxon>Archaea</taxon>
        <taxon>Methanobacteriati</taxon>
        <taxon>Methanobacteriota</taxon>
        <taxon>Stenosarchaea group</taxon>
        <taxon>Halobacteria</taxon>
        <taxon>Halobacteriales</taxon>
        <taxon>Haloferacaceae</taxon>
        <taxon>Halobellus</taxon>
    </lineage>
</organism>
<keyword evidence="3" id="KW-1185">Reference proteome</keyword>
<proteinExistence type="predicted"/>
<accession>A0A1H3E527</accession>
<dbReference type="RefSeq" id="WP_089765401.1">
    <property type="nucleotide sequence ID" value="NZ_FNPB01000002.1"/>
</dbReference>
<reference evidence="3" key="1">
    <citation type="submission" date="2016-10" db="EMBL/GenBank/DDBJ databases">
        <authorList>
            <person name="Varghese N."/>
            <person name="Submissions S."/>
        </authorList>
    </citation>
    <scope>NUCLEOTIDE SEQUENCE [LARGE SCALE GENOMIC DNA]</scope>
    <source>
        <strain evidence="3">CGMCC 1.10118</strain>
    </source>
</reference>
<gene>
    <name evidence="2" type="ORF">SAMN04487946_10253</name>
</gene>
<protein>
    <submittedName>
        <fullName evidence="2">Uncharacterized protein</fullName>
    </submittedName>
</protein>
<dbReference type="AlphaFoldDB" id="A0A1H3E527"/>
<dbReference type="InterPro" id="IPR055515">
    <property type="entry name" value="DUF7089"/>
</dbReference>
<name>A0A1H3E527_9EURY</name>